<feature type="transmembrane region" description="Helical" evidence="1">
    <location>
        <begin position="20"/>
        <end position="45"/>
    </location>
</feature>
<dbReference type="InterPro" id="IPR055957">
    <property type="entry name" value="DUF7535"/>
</dbReference>
<dbReference type="AlphaFoldDB" id="A0A7D5TRC7"/>
<keyword evidence="3" id="KW-1185">Reference proteome</keyword>
<dbReference type="EMBL" id="CP058910">
    <property type="protein sequence ID" value="QLH79654.1"/>
    <property type="molecule type" value="Genomic_DNA"/>
</dbReference>
<sequence length="48" mass="5351">MARSVSPRRSDRSNTEMTTVGYLVAVPLFALLLPIAPVLLVLWLVDRL</sequence>
<keyword evidence="1" id="KW-1133">Transmembrane helix</keyword>
<organism evidence="2 3">
    <name type="scientific">Halosimplex rubrum</name>
    <dbReference type="NCBI Taxonomy" id="869889"/>
    <lineage>
        <taxon>Archaea</taxon>
        <taxon>Methanobacteriati</taxon>
        <taxon>Methanobacteriota</taxon>
        <taxon>Stenosarchaea group</taxon>
        <taxon>Halobacteria</taxon>
        <taxon>Halobacteriales</taxon>
        <taxon>Haloarculaceae</taxon>
        <taxon>Halosimplex</taxon>
    </lineage>
</organism>
<keyword evidence="1" id="KW-0812">Transmembrane</keyword>
<evidence type="ECO:0000313" key="3">
    <source>
        <dbReference type="Proteomes" id="UP000509667"/>
    </source>
</evidence>
<evidence type="ECO:0000313" key="2">
    <source>
        <dbReference type="EMBL" id="QLH79654.1"/>
    </source>
</evidence>
<dbReference type="GeneID" id="56080435"/>
<dbReference type="RefSeq" id="WP_179909519.1">
    <property type="nucleotide sequence ID" value="NZ_CP058910.1"/>
</dbReference>
<reference evidence="2 3" key="1">
    <citation type="submission" date="2020-07" db="EMBL/GenBank/DDBJ databases">
        <title>Halosimplex pelagicum sp. nov. and Halosimplex rubrum sp. nov., isolated from salted brown alga Laminaria, and emended description of the genus Halosimplex.</title>
        <authorList>
            <person name="Cui H."/>
        </authorList>
    </citation>
    <scope>NUCLEOTIDE SEQUENCE [LARGE SCALE GENOMIC DNA]</scope>
    <source>
        <strain evidence="2 3">R27</strain>
    </source>
</reference>
<keyword evidence="1" id="KW-0472">Membrane</keyword>
<proteinExistence type="predicted"/>
<accession>A0A7D5TRC7</accession>
<dbReference type="KEGG" id="hrr:HZS55_21190"/>
<name>A0A7D5TRC7_9EURY</name>
<dbReference type="Pfam" id="PF24379">
    <property type="entry name" value="DUF7535"/>
    <property type="match status" value="1"/>
</dbReference>
<gene>
    <name evidence="2" type="ORF">HZS55_21190</name>
</gene>
<evidence type="ECO:0000256" key="1">
    <source>
        <dbReference type="SAM" id="Phobius"/>
    </source>
</evidence>
<dbReference type="Proteomes" id="UP000509667">
    <property type="component" value="Chromosome"/>
</dbReference>
<protein>
    <submittedName>
        <fullName evidence="2">Uncharacterized protein</fullName>
    </submittedName>
</protein>